<dbReference type="Proteomes" id="UP001571980">
    <property type="component" value="Unassembled WGS sequence"/>
</dbReference>
<proteinExistence type="predicted"/>
<organism evidence="1 2">
    <name type="scientific">Pyrococcus kukulkanii</name>
    <dbReference type="NCBI Taxonomy" id="1609559"/>
    <lineage>
        <taxon>Archaea</taxon>
        <taxon>Methanobacteriati</taxon>
        <taxon>Methanobacteriota</taxon>
        <taxon>Thermococci</taxon>
        <taxon>Thermococcales</taxon>
        <taxon>Thermococcaceae</taxon>
        <taxon>Pyrococcus</taxon>
    </lineage>
</organism>
<dbReference type="EMBL" id="JARRIG010000005">
    <property type="protein sequence ID" value="MFA4804808.1"/>
    <property type="molecule type" value="Genomic_DNA"/>
</dbReference>
<evidence type="ECO:0000313" key="1">
    <source>
        <dbReference type="EMBL" id="MFA4804808.1"/>
    </source>
</evidence>
<gene>
    <name evidence="1" type="ORF">P8X34_08730</name>
</gene>
<reference evidence="1 2" key="1">
    <citation type="submission" date="2023-03" db="EMBL/GenBank/DDBJ databases">
        <title>Speciation in Pyrococcus: adaptation to high temperature as a mechanism.</title>
        <authorList>
            <person name="Gu J."/>
        </authorList>
    </citation>
    <scope>NUCLEOTIDE SEQUENCE [LARGE SCALE GENOMIC DNA]</scope>
    <source>
        <strain evidence="1 2">LMOA34</strain>
    </source>
</reference>
<name>A0ABV4T4W6_9EURY</name>
<accession>A0ABV4T4W6</accession>
<comment type="caution">
    <text evidence="1">The sequence shown here is derived from an EMBL/GenBank/DDBJ whole genome shotgun (WGS) entry which is preliminary data.</text>
</comment>
<keyword evidence="2" id="KW-1185">Reference proteome</keyword>
<evidence type="ECO:0008006" key="3">
    <source>
        <dbReference type="Google" id="ProtNLM"/>
    </source>
</evidence>
<protein>
    <recommendedName>
        <fullName evidence="3">Transposase</fullName>
    </recommendedName>
</protein>
<evidence type="ECO:0000313" key="2">
    <source>
        <dbReference type="Proteomes" id="UP001571980"/>
    </source>
</evidence>
<sequence>MVEFGLADVIEKCSEKLFSKEFLEGCLLQARPSYTAFALGKLLKFLNILIFRRRRYGKAH</sequence>